<feature type="coiled-coil region" evidence="5">
    <location>
        <begin position="459"/>
        <end position="626"/>
    </location>
</feature>
<evidence type="ECO:0000256" key="2">
    <source>
        <dbReference type="ARBA" id="ARBA00007774"/>
    </source>
</evidence>
<dbReference type="PANTHER" id="PTHR14150">
    <property type="entry name" value="U3 SMALL NUCLEOLAR RNA-ASSOCIATED PROTEIN 14"/>
    <property type="match status" value="1"/>
</dbReference>
<feature type="region of interest" description="Disordered" evidence="6">
    <location>
        <begin position="674"/>
        <end position="735"/>
    </location>
</feature>
<accession>A0A8T0FT07</accession>
<dbReference type="GO" id="GO:0006364">
    <property type="term" value="P:rRNA processing"/>
    <property type="evidence" value="ECO:0007669"/>
    <property type="project" value="InterPro"/>
</dbReference>
<comment type="caution">
    <text evidence="7">The sequence shown here is derived from an EMBL/GenBank/DDBJ whole genome shotgun (WGS) entry which is preliminary data.</text>
</comment>
<dbReference type="Pfam" id="PF04615">
    <property type="entry name" value="Utp14"/>
    <property type="match status" value="1"/>
</dbReference>
<sequence length="769" mass="88421">MKKRKQTKLNKRHVLNEKGENSSETLDASDIPVQENTSDEVVDVANENIDSHSSKKKKLKKMATQRSEACADVSEFNLTEVGKETIKLNELIKTSQKLSGTESVKKQLKNVKKLQSLSVPLSKPQMTKIKRTMGYTKICDELKRWEPVVRNNRAAEQVIFPLKKPEVQLENFESAAEKYVLKHPVAVAVDELLQKSENVFQKDKPMTEAEEKALKAMSLEEAKQRHAELMKHRALISYQEAKARRQNKIKSKRYHRLLKKEKMKKLMKEFEELERTDAAKALEKLMEADKLRILERMTLKHRNTGKWAKMQKLRAKYLKGLNNFDCLQLKVNSRYSSTFIHKKQYTNGTARSRLKEDLQIGLKLKEKLPTVEKNISKLKASLERNVATELETDELAADEIRFGSTFPESSDIVPVTELLEENSIPNFSRNNISNAEAIQDTNELIDKLCIVKHAQSTKMSADQKVLAEQNQQIAELENERQMLKEQLNEVSHKFEHLAGLVDLYSFKIHWLDSKIRDLESKLELEQTTKTRLESQIARLKEQNDRAREECDSLRNKEIQAQEGVRRLQRQLRDLREDYSSLQQKEADGYRKQHELEMALENMETDLQVTKNDLRLACQRIQDLQNALEDDLDSGTDVPDDSGSDSDSSFELSVLRNQSLTPVQRCESIASNLSYDTEGRQSRTSSFTQELSAFSSRNDVEKDVNGFPVNNPPGTEKDEMVKPDDRHAESSWHHSHDRGNKVSMVFGNDVEKVVNGFPGTILLVQKDEMV</sequence>
<feature type="region of interest" description="Disordered" evidence="6">
    <location>
        <begin position="628"/>
        <end position="648"/>
    </location>
</feature>
<organism evidence="7 8">
    <name type="scientific">Argiope bruennichi</name>
    <name type="common">Wasp spider</name>
    <name type="synonym">Aranea bruennichi</name>
    <dbReference type="NCBI Taxonomy" id="94029"/>
    <lineage>
        <taxon>Eukaryota</taxon>
        <taxon>Metazoa</taxon>
        <taxon>Ecdysozoa</taxon>
        <taxon>Arthropoda</taxon>
        <taxon>Chelicerata</taxon>
        <taxon>Arachnida</taxon>
        <taxon>Araneae</taxon>
        <taxon>Araneomorphae</taxon>
        <taxon>Entelegynae</taxon>
        <taxon>Araneoidea</taxon>
        <taxon>Araneidae</taxon>
        <taxon>Argiope</taxon>
    </lineage>
</organism>
<comment type="subcellular location">
    <subcellularLocation>
        <location evidence="1">Nucleus</location>
        <location evidence="1">Nucleolus</location>
    </subcellularLocation>
</comment>
<dbReference type="Proteomes" id="UP000807504">
    <property type="component" value="Unassembled WGS sequence"/>
</dbReference>
<name>A0A8T0FT07_ARGBR</name>
<proteinExistence type="inferred from homology"/>
<feature type="region of interest" description="Disordered" evidence="6">
    <location>
        <begin position="1"/>
        <end position="39"/>
    </location>
</feature>
<evidence type="ECO:0000313" key="8">
    <source>
        <dbReference type="Proteomes" id="UP000807504"/>
    </source>
</evidence>
<dbReference type="AlphaFoldDB" id="A0A8T0FT07"/>
<keyword evidence="5" id="KW-0175">Coiled coil</keyword>
<feature type="compositionally biased region" description="Basic and acidic residues" evidence="6">
    <location>
        <begin position="714"/>
        <end position="735"/>
    </location>
</feature>
<dbReference type="InterPro" id="IPR006709">
    <property type="entry name" value="SSU_processome_Utp14"/>
</dbReference>
<evidence type="ECO:0000256" key="1">
    <source>
        <dbReference type="ARBA" id="ARBA00004604"/>
    </source>
</evidence>
<evidence type="ECO:0000256" key="6">
    <source>
        <dbReference type="SAM" id="MobiDB-lite"/>
    </source>
</evidence>
<dbReference type="PANTHER" id="PTHR14150:SF12">
    <property type="entry name" value="U3 SMALL NUCLEOLAR RNA-ASSOCIATED PROTEIN 14 HOMOLOG A"/>
    <property type="match status" value="1"/>
</dbReference>
<evidence type="ECO:0000313" key="7">
    <source>
        <dbReference type="EMBL" id="KAF8794231.1"/>
    </source>
</evidence>
<gene>
    <name evidence="7" type="ORF">HNY73_002230</name>
</gene>
<reference evidence="7" key="1">
    <citation type="journal article" date="2020" name="bioRxiv">
        <title>Chromosome-level reference genome of the European wasp spider Argiope bruennichi: a resource for studies on range expansion and evolutionary adaptation.</title>
        <authorList>
            <person name="Sheffer M.M."/>
            <person name="Hoppe A."/>
            <person name="Krehenwinkel H."/>
            <person name="Uhl G."/>
            <person name="Kuss A.W."/>
            <person name="Jensen L."/>
            <person name="Jensen C."/>
            <person name="Gillespie R.G."/>
            <person name="Hoff K.J."/>
            <person name="Prost S."/>
        </authorList>
    </citation>
    <scope>NUCLEOTIDE SEQUENCE</scope>
</reference>
<dbReference type="EMBL" id="JABXBU010000002">
    <property type="protein sequence ID" value="KAF8794231.1"/>
    <property type="molecule type" value="Genomic_DNA"/>
</dbReference>
<dbReference type="Gene3D" id="1.20.5.170">
    <property type="match status" value="1"/>
</dbReference>
<keyword evidence="4" id="KW-0539">Nucleus</keyword>
<evidence type="ECO:0000256" key="5">
    <source>
        <dbReference type="SAM" id="Coils"/>
    </source>
</evidence>
<feature type="compositionally biased region" description="Polar residues" evidence="6">
    <location>
        <begin position="681"/>
        <end position="696"/>
    </location>
</feature>
<comment type="similarity">
    <text evidence="2">Belongs to the UTP14 family.</text>
</comment>
<keyword evidence="8" id="KW-1185">Reference proteome</keyword>
<evidence type="ECO:0000256" key="3">
    <source>
        <dbReference type="ARBA" id="ARBA00022553"/>
    </source>
</evidence>
<dbReference type="GO" id="GO:0032040">
    <property type="term" value="C:small-subunit processome"/>
    <property type="evidence" value="ECO:0007669"/>
    <property type="project" value="InterPro"/>
</dbReference>
<protein>
    <submittedName>
        <fullName evidence="7">U3 small nucleolar RNA-associated protein 14 like protein</fullName>
    </submittedName>
</protein>
<keyword evidence="3" id="KW-0597">Phosphoprotein</keyword>
<feature type="compositionally biased region" description="Basic residues" evidence="6">
    <location>
        <begin position="1"/>
        <end position="13"/>
    </location>
</feature>
<evidence type="ECO:0000256" key="4">
    <source>
        <dbReference type="ARBA" id="ARBA00023242"/>
    </source>
</evidence>
<feature type="compositionally biased region" description="Acidic residues" evidence="6">
    <location>
        <begin position="628"/>
        <end position="643"/>
    </location>
</feature>
<reference evidence="7" key="2">
    <citation type="submission" date="2020-06" db="EMBL/GenBank/DDBJ databases">
        <authorList>
            <person name="Sheffer M."/>
        </authorList>
    </citation>
    <scope>NUCLEOTIDE SEQUENCE</scope>
</reference>